<dbReference type="OrthoDB" id="21471at2759"/>
<evidence type="ECO:0000313" key="2">
    <source>
        <dbReference type="EMBL" id="KUI52936.1"/>
    </source>
</evidence>
<dbReference type="InterPro" id="IPR032710">
    <property type="entry name" value="NTF2-like_dom_sf"/>
</dbReference>
<sequence length="184" mass="20956">MASREYPPSVITAKQTLEEERNIELCKEYMAIAYSPKENQGAQSVQHLCHPDSWFWAPATFPGCQTPMDYAESHSKVMKAVNDLHIIRFDQAWAKDGHVLLRYSAEGSHKGELYKGIEATGRRARWCAAAIFEVEEGRIRSFTKDWDQKTMQIQLGWAPVTESKDPRWNAEALAAPEKAQKEAE</sequence>
<dbReference type="Gene3D" id="3.10.450.50">
    <property type="match status" value="1"/>
</dbReference>
<protein>
    <recommendedName>
        <fullName evidence="4">SnoaL-like domain-containing protein</fullName>
    </recommendedName>
</protein>
<reference evidence="3" key="1">
    <citation type="submission" date="2014-12" db="EMBL/GenBank/DDBJ databases">
        <title>Genome Sequence of Valsa Canker Pathogens Uncovers a Specific Adaption of Colonization on Woody Bark.</title>
        <authorList>
            <person name="Yin Z."/>
            <person name="Liu H."/>
            <person name="Gao X."/>
            <person name="Li Z."/>
            <person name="Song N."/>
            <person name="Ke X."/>
            <person name="Dai Q."/>
            <person name="Wu Y."/>
            <person name="Sun Y."/>
            <person name="Xu J.-R."/>
            <person name="Kang Z.K."/>
            <person name="Wang L."/>
            <person name="Huang L."/>
        </authorList>
    </citation>
    <scope>NUCLEOTIDE SEQUENCE [LARGE SCALE GENOMIC DNA]</scope>
    <source>
        <strain evidence="3">SXYL134</strain>
    </source>
</reference>
<keyword evidence="3" id="KW-1185">Reference proteome</keyword>
<dbReference type="InterPro" id="IPR009959">
    <property type="entry name" value="Cyclase_SnoaL-like"/>
</dbReference>
<gene>
    <name evidence="2" type="ORF">VP1G_00466</name>
</gene>
<accession>A0A194UMQ6</accession>
<name>A0A194UMQ6_CYTMA</name>
<dbReference type="Pfam" id="PF07366">
    <property type="entry name" value="SnoaL"/>
    <property type="match status" value="1"/>
</dbReference>
<evidence type="ECO:0008006" key="4">
    <source>
        <dbReference type="Google" id="ProtNLM"/>
    </source>
</evidence>
<evidence type="ECO:0000256" key="1">
    <source>
        <dbReference type="SAM" id="MobiDB-lite"/>
    </source>
</evidence>
<dbReference type="EMBL" id="KN714667">
    <property type="protein sequence ID" value="KUI52936.1"/>
    <property type="molecule type" value="Genomic_DNA"/>
</dbReference>
<organism evidence="2 3">
    <name type="scientific">Cytospora mali</name>
    <name type="common">Apple Valsa canker fungus</name>
    <name type="synonym">Valsa mali</name>
    <dbReference type="NCBI Taxonomy" id="578113"/>
    <lineage>
        <taxon>Eukaryota</taxon>
        <taxon>Fungi</taxon>
        <taxon>Dikarya</taxon>
        <taxon>Ascomycota</taxon>
        <taxon>Pezizomycotina</taxon>
        <taxon>Sordariomycetes</taxon>
        <taxon>Sordariomycetidae</taxon>
        <taxon>Diaporthales</taxon>
        <taxon>Cytosporaceae</taxon>
        <taxon>Cytospora</taxon>
    </lineage>
</organism>
<proteinExistence type="predicted"/>
<evidence type="ECO:0000313" key="3">
    <source>
        <dbReference type="Proteomes" id="UP000078576"/>
    </source>
</evidence>
<dbReference type="GO" id="GO:0030638">
    <property type="term" value="P:polyketide metabolic process"/>
    <property type="evidence" value="ECO:0007669"/>
    <property type="project" value="InterPro"/>
</dbReference>
<feature type="region of interest" description="Disordered" evidence="1">
    <location>
        <begin position="162"/>
        <end position="184"/>
    </location>
</feature>
<dbReference type="AlphaFoldDB" id="A0A194UMQ6"/>
<dbReference type="Proteomes" id="UP000078576">
    <property type="component" value="Unassembled WGS sequence"/>
</dbReference>
<dbReference type="SUPFAM" id="SSF54427">
    <property type="entry name" value="NTF2-like"/>
    <property type="match status" value="1"/>
</dbReference>